<protein>
    <submittedName>
        <fullName evidence="1">Uncharacterized protein</fullName>
    </submittedName>
</protein>
<name>A0ABX0VYT8_9RHOB</name>
<reference evidence="1 2" key="1">
    <citation type="submission" date="2020-03" db="EMBL/GenBank/DDBJ databases">
        <title>Bacterial isolates of synthetic phycosphere.</title>
        <authorList>
            <person name="Fu H."/>
            <person name="Moran M.A."/>
        </authorList>
    </citation>
    <scope>NUCLEOTIDE SEQUENCE [LARGE SCALE GENOMIC DNA]</scope>
    <source>
        <strain evidence="1 2">HF1</strain>
    </source>
</reference>
<evidence type="ECO:0000313" key="2">
    <source>
        <dbReference type="Proteomes" id="UP000709466"/>
    </source>
</evidence>
<dbReference type="InterPro" id="IPR045516">
    <property type="entry name" value="DUF6477"/>
</dbReference>
<keyword evidence="2" id="KW-1185">Reference proteome</keyword>
<accession>A0ABX0VYT8</accession>
<dbReference type="Pfam" id="PF20083">
    <property type="entry name" value="DUF6477"/>
    <property type="match status" value="1"/>
</dbReference>
<gene>
    <name evidence="1" type="ORF">HCZ30_10805</name>
</gene>
<dbReference type="RefSeq" id="WP_167638301.1">
    <property type="nucleotide sequence ID" value="NZ_JAATOP010000006.1"/>
</dbReference>
<comment type="caution">
    <text evidence="1">The sequence shown here is derived from an EMBL/GenBank/DDBJ whole genome shotgun (WGS) entry which is preliminary data.</text>
</comment>
<dbReference type="Proteomes" id="UP000709466">
    <property type="component" value="Unassembled WGS sequence"/>
</dbReference>
<sequence length="99" mass="11199">MFDILGMVSTLKRPSLLVRSARHGVADYCRDRHLPRLLKRNTAPRHGEALMRLMEMEADLNEQRLGDRAAYSFASHIEVLIAIMAEARLLTAAREARGV</sequence>
<dbReference type="EMBL" id="JAATOP010000006">
    <property type="protein sequence ID" value="NIY72918.1"/>
    <property type="molecule type" value="Genomic_DNA"/>
</dbReference>
<proteinExistence type="predicted"/>
<organism evidence="1 2">
    <name type="scientific">Marivivens donghaensis</name>
    <dbReference type="NCBI Taxonomy" id="1699413"/>
    <lineage>
        <taxon>Bacteria</taxon>
        <taxon>Pseudomonadati</taxon>
        <taxon>Pseudomonadota</taxon>
        <taxon>Alphaproteobacteria</taxon>
        <taxon>Rhodobacterales</taxon>
        <taxon>Paracoccaceae</taxon>
        <taxon>Marivivens group</taxon>
        <taxon>Marivivens</taxon>
    </lineage>
</organism>
<evidence type="ECO:0000313" key="1">
    <source>
        <dbReference type="EMBL" id="NIY72918.1"/>
    </source>
</evidence>